<sequence length="52" mass="5664">MRCFWKKTAVRGNRILVSTECSAFLVEASHLSQGHPAAVIGALGVVLLRRVN</sequence>
<dbReference type="PATRIC" id="fig|123899.6.peg.1615"/>
<gene>
    <name evidence="1" type="ORF">SAMEA3906487_01631</name>
</gene>
<protein>
    <submittedName>
        <fullName evidence="1">Uncharacterized protein</fullName>
    </submittedName>
</protein>
<organism evidence="1 2">
    <name type="scientific">Bordetella trematum</name>
    <dbReference type="NCBI Taxonomy" id="123899"/>
    <lineage>
        <taxon>Bacteria</taxon>
        <taxon>Pseudomonadati</taxon>
        <taxon>Pseudomonadota</taxon>
        <taxon>Betaproteobacteria</taxon>
        <taxon>Burkholderiales</taxon>
        <taxon>Alcaligenaceae</taxon>
        <taxon>Bordetella</taxon>
    </lineage>
</organism>
<accession>A0A157S0I8</accession>
<name>A0A157S0I8_9BORD</name>
<keyword evidence="2" id="KW-1185">Reference proteome</keyword>
<proteinExistence type="predicted"/>
<evidence type="ECO:0000313" key="2">
    <source>
        <dbReference type="Proteomes" id="UP000076825"/>
    </source>
</evidence>
<evidence type="ECO:0000313" key="1">
    <source>
        <dbReference type="EMBL" id="SAI69058.1"/>
    </source>
</evidence>
<reference evidence="1 2" key="1">
    <citation type="submission" date="2016-04" db="EMBL/GenBank/DDBJ databases">
        <authorList>
            <consortium name="Pathogen Informatics"/>
        </authorList>
    </citation>
    <scope>NUCLEOTIDE SEQUENCE [LARGE SCALE GENOMIC DNA]</scope>
    <source>
        <strain evidence="1 2">H044680328</strain>
    </source>
</reference>
<dbReference type="AlphaFoldDB" id="A0A157S0I8"/>
<dbReference type="KEGG" id="btrm:SAMEA390648701631"/>
<dbReference type="EMBL" id="LT546645">
    <property type="protein sequence ID" value="SAI69058.1"/>
    <property type="molecule type" value="Genomic_DNA"/>
</dbReference>
<dbReference type="Proteomes" id="UP000076825">
    <property type="component" value="Chromosome 1"/>
</dbReference>